<dbReference type="InterPro" id="IPR035983">
    <property type="entry name" value="Hect_E3_ubiquitin_ligase"/>
</dbReference>
<dbReference type="GO" id="GO:0061630">
    <property type="term" value="F:ubiquitin protein ligase activity"/>
    <property type="evidence" value="ECO:0007669"/>
    <property type="project" value="UniProtKB-EC"/>
</dbReference>
<comment type="caution">
    <text evidence="7">The sequence shown here is derived from an EMBL/GenBank/DDBJ whole genome shotgun (WGS) entry which is preliminary data.</text>
</comment>
<dbReference type="Proteomes" id="UP000714275">
    <property type="component" value="Unassembled WGS sequence"/>
</dbReference>
<keyword evidence="4 5" id="KW-0833">Ubl conjugation pathway</keyword>
<reference evidence="7" key="1">
    <citation type="journal article" date="2020" name="New Phytol.">
        <title>Comparative genomics reveals dynamic genome evolution in host specialist ectomycorrhizal fungi.</title>
        <authorList>
            <person name="Lofgren L.A."/>
            <person name="Nguyen N.H."/>
            <person name="Vilgalys R."/>
            <person name="Ruytinx J."/>
            <person name="Liao H.L."/>
            <person name="Branco S."/>
            <person name="Kuo A."/>
            <person name="LaButti K."/>
            <person name="Lipzen A."/>
            <person name="Andreopoulos W."/>
            <person name="Pangilinan J."/>
            <person name="Riley R."/>
            <person name="Hundley H."/>
            <person name="Na H."/>
            <person name="Barry K."/>
            <person name="Grigoriev I.V."/>
            <person name="Stajich J.E."/>
            <person name="Kennedy P.G."/>
        </authorList>
    </citation>
    <scope>NUCLEOTIDE SEQUENCE</scope>
    <source>
        <strain evidence="7">DOB743</strain>
    </source>
</reference>
<proteinExistence type="predicted"/>
<keyword evidence="3" id="KW-0808">Transferase</keyword>
<gene>
    <name evidence="7" type="ORF">EV702DRAFT_978412</name>
</gene>
<dbReference type="InterPro" id="IPR000569">
    <property type="entry name" value="HECT_dom"/>
</dbReference>
<evidence type="ECO:0000259" key="6">
    <source>
        <dbReference type="PROSITE" id="PS50237"/>
    </source>
</evidence>
<keyword evidence="8" id="KW-1185">Reference proteome</keyword>
<feature type="non-terminal residue" evidence="7">
    <location>
        <position position="101"/>
    </location>
</feature>
<dbReference type="OrthoDB" id="3009415at2759"/>
<evidence type="ECO:0000313" key="8">
    <source>
        <dbReference type="Proteomes" id="UP000714275"/>
    </source>
</evidence>
<dbReference type="GO" id="GO:0000209">
    <property type="term" value="P:protein polyubiquitination"/>
    <property type="evidence" value="ECO:0007669"/>
    <property type="project" value="InterPro"/>
</dbReference>
<dbReference type="InterPro" id="IPR044611">
    <property type="entry name" value="E3A/B/C-like"/>
</dbReference>
<evidence type="ECO:0000256" key="3">
    <source>
        <dbReference type="ARBA" id="ARBA00022679"/>
    </source>
</evidence>
<dbReference type="SUPFAM" id="SSF56204">
    <property type="entry name" value="Hect, E3 ligase catalytic domain"/>
    <property type="match status" value="1"/>
</dbReference>
<evidence type="ECO:0000256" key="4">
    <source>
        <dbReference type="ARBA" id="ARBA00022786"/>
    </source>
</evidence>
<dbReference type="EMBL" id="JABBWD010000069">
    <property type="protein sequence ID" value="KAG1769910.1"/>
    <property type="molecule type" value="Genomic_DNA"/>
</dbReference>
<comment type="caution">
    <text evidence="5">Lacks conserved residue(s) required for the propagation of feature annotation.</text>
</comment>
<comment type="catalytic activity">
    <reaction evidence="1">
        <text>S-ubiquitinyl-[E2 ubiquitin-conjugating enzyme]-L-cysteine + [acceptor protein]-L-lysine = [E2 ubiquitin-conjugating enzyme]-L-cysteine + N(6)-ubiquitinyl-[acceptor protein]-L-lysine.</text>
        <dbReference type="EC" id="2.3.2.26"/>
    </reaction>
</comment>
<evidence type="ECO:0000256" key="1">
    <source>
        <dbReference type="ARBA" id="ARBA00000885"/>
    </source>
</evidence>
<dbReference type="PANTHER" id="PTHR45700">
    <property type="entry name" value="UBIQUITIN-PROTEIN LIGASE E3C"/>
    <property type="match status" value="1"/>
</dbReference>
<sequence length="101" mass="11528">LRAPIAITFIDQFGEPEAGIDGGGVFKEFFTSCCKEVIDTDRGLWLEKKRNEIYPNPHLYATERTLSADLFFDTLTHVHIRCSAQFELVSLYRTNSRQGTL</sequence>
<evidence type="ECO:0000256" key="2">
    <source>
        <dbReference type="ARBA" id="ARBA00012485"/>
    </source>
</evidence>
<protein>
    <recommendedName>
        <fullName evidence="2">HECT-type E3 ubiquitin transferase</fullName>
        <ecNumber evidence="2">2.3.2.26</ecNumber>
    </recommendedName>
</protein>
<evidence type="ECO:0000313" key="7">
    <source>
        <dbReference type="EMBL" id="KAG1769910.1"/>
    </source>
</evidence>
<accession>A0A9P6ZKY8</accession>
<name>A0A9P6ZKY8_9AGAM</name>
<evidence type="ECO:0000256" key="5">
    <source>
        <dbReference type="PROSITE-ProRule" id="PRU00104"/>
    </source>
</evidence>
<feature type="domain" description="HECT" evidence="6">
    <location>
        <begin position="1"/>
        <end position="57"/>
    </location>
</feature>
<dbReference type="GO" id="GO:0006511">
    <property type="term" value="P:ubiquitin-dependent protein catabolic process"/>
    <property type="evidence" value="ECO:0007669"/>
    <property type="project" value="TreeGrafter"/>
</dbReference>
<dbReference type="PROSITE" id="PS50237">
    <property type="entry name" value="HECT"/>
    <property type="match status" value="1"/>
</dbReference>
<dbReference type="PANTHER" id="PTHR45700:SF2">
    <property type="entry name" value="UBIQUITIN-PROTEIN LIGASE E3C"/>
    <property type="match status" value="1"/>
</dbReference>
<dbReference type="EC" id="2.3.2.26" evidence="2"/>
<dbReference type="Gene3D" id="3.90.1750.10">
    <property type="entry name" value="Hect, E3 ligase catalytic domains"/>
    <property type="match status" value="1"/>
</dbReference>
<organism evidence="7 8">
    <name type="scientific">Suillus placidus</name>
    <dbReference type="NCBI Taxonomy" id="48579"/>
    <lineage>
        <taxon>Eukaryota</taxon>
        <taxon>Fungi</taxon>
        <taxon>Dikarya</taxon>
        <taxon>Basidiomycota</taxon>
        <taxon>Agaricomycotina</taxon>
        <taxon>Agaricomycetes</taxon>
        <taxon>Agaricomycetidae</taxon>
        <taxon>Boletales</taxon>
        <taxon>Suillineae</taxon>
        <taxon>Suillaceae</taxon>
        <taxon>Suillus</taxon>
    </lineage>
</organism>
<dbReference type="AlphaFoldDB" id="A0A9P6ZKY8"/>